<protein>
    <submittedName>
        <fullName evidence="2">Uncharacterized protein</fullName>
    </submittedName>
</protein>
<accession>A0ABZ2SK20</accession>
<feature type="transmembrane region" description="Helical" evidence="1">
    <location>
        <begin position="64"/>
        <end position="86"/>
    </location>
</feature>
<feature type="transmembrane region" description="Helical" evidence="1">
    <location>
        <begin position="5"/>
        <end position="23"/>
    </location>
</feature>
<evidence type="ECO:0000313" key="3">
    <source>
        <dbReference type="Proteomes" id="UP000664701"/>
    </source>
</evidence>
<dbReference type="Proteomes" id="UP000664701">
    <property type="component" value="Chromosome"/>
</dbReference>
<evidence type="ECO:0000256" key="1">
    <source>
        <dbReference type="SAM" id="Phobius"/>
    </source>
</evidence>
<organism evidence="2 3">
    <name type="scientific">Candidatus Enterococcus lowellii</name>
    <dbReference type="NCBI Taxonomy" id="2230877"/>
    <lineage>
        <taxon>Bacteria</taxon>
        <taxon>Bacillati</taxon>
        <taxon>Bacillota</taxon>
        <taxon>Bacilli</taxon>
        <taxon>Lactobacillales</taxon>
        <taxon>Enterococcaceae</taxon>
        <taxon>Enterococcus</taxon>
    </lineage>
</organism>
<keyword evidence="1" id="KW-0812">Transmembrane</keyword>
<keyword evidence="1" id="KW-0472">Membrane</keyword>
<dbReference type="RefSeq" id="WP_207941899.1">
    <property type="nucleotide sequence ID" value="NZ_CP147251.1"/>
</dbReference>
<name>A0ABZ2SK20_9ENTE</name>
<reference evidence="2 3" key="1">
    <citation type="submission" date="2024-03" db="EMBL/GenBank/DDBJ databases">
        <title>The Genome Sequence of Enterococcus sp. DIV2402.</title>
        <authorList>
            <consortium name="The Broad Institute Genomics Platform"/>
            <consortium name="The Broad Institute Microbial Omics Core"/>
            <consortium name="The Broad Institute Genomic Center for Infectious Diseases"/>
            <person name="Earl A."/>
            <person name="Manson A."/>
            <person name="Gilmore M."/>
            <person name="Schwartman J."/>
            <person name="Shea T."/>
            <person name="Abouelleil A."/>
            <person name="Cao P."/>
            <person name="Chapman S."/>
            <person name="Cusick C."/>
            <person name="Young S."/>
            <person name="Neafsey D."/>
            <person name="Nusbaum C."/>
            <person name="Birren B."/>
        </authorList>
    </citation>
    <scope>NUCLEOTIDE SEQUENCE [LARGE SCALE GENOMIC DNA]</scope>
    <source>
        <strain evidence="2 3">DIV2402</strain>
    </source>
</reference>
<proteinExistence type="predicted"/>
<sequence length="90" mass="10019">MLRKIVTVGLAVLVIAVVWIPMTRTFLVGSAFGDWFAIILSLISGVISIVSYKKEKSPIHLTTLIISFSPLIFIVLFFLLILFKLIPFAP</sequence>
<feature type="transmembrane region" description="Helical" evidence="1">
    <location>
        <begin position="35"/>
        <end position="52"/>
    </location>
</feature>
<evidence type="ECO:0000313" key="2">
    <source>
        <dbReference type="EMBL" id="WYJ75828.1"/>
    </source>
</evidence>
<keyword evidence="3" id="KW-1185">Reference proteome</keyword>
<keyword evidence="1" id="KW-1133">Transmembrane helix</keyword>
<dbReference type="EMBL" id="CP147251">
    <property type="protein sequence ID" value="WYJ75828.1"/>
    <property type="molecule type" value="Genomic_DNA"/>
</dbReference>
<gene>
    <name evidence="2" type="ORF">DOK78_000416</name>
</gene>